<dbReference type="RefSeq" id="WP_211469472.1">
    <property type="nucleotide sequence ID" value="NZ_JAGSXH010000071.1"/>
</dbReference>
<protein>
    <submittedName>
        <fullName evidence="1">Uncharacterized protein</fullName>
    </submittedName>
</protein>
<keyword evidence="2" id="KW-1185">Reference proteome</keyword>
<organism evidence="1 2">
    <name type="scientific">Actinocrinis puniceicyclus</name>
    <dbReference type="NCBI Taxonomy" id="977794"/>
    <lineage>
        <taxon>Bacteria</taxon>
        <taxon>Bacillati</taxon>
        <taxon>Actinomycetota</taxon>
        <taxon>Actinomycetes</taxon>
        <taxon>Catenulisporales</taxon>
        <taxon>Actinospicaceae</taxon>
        <taxon>Actinocrinis</taxon>
    </lineage>
</organism>
<accession>A0A8J7WMH8</accession>
<dbReference type="AlphaFoldDB" id="A0A8J7WMH8"/>
<reference evidence="1" key="1">
    <citation type="submission" date="2021-04" db="EMBL/GenBank/DDBJ databases">
        <title>Genome based classification of Actinospica acidithermotolerans sp. nov., an actinobacterium isolated from an Indonesian hot spring.</title>
        <authorList>
            <person name="Kusuma A.B."/>
            <person name="Putra K.E."/>
            <person name="Nafisah S."/>
            <person name="Loh J."/>
            <person name="Nouioui I."/>
            <person name="Goodfellow M."/>
        </authorList>
    </citation>
    <scope>NUCLEOTIDE SEQUENCE</scope>
    <source>
        <strain evidence="1">DSM 45618</strain>
    </source>
</reference>
<sequence>MERWSLTPALSRVGATPWANAVRRRREYPADPERLISGNPVLLLAGPRTPASIEALVRTWNPTPTRDDLGVLHVADGVRWHGPFHLDPTLSAQADLPAGWSTAYVAQAPRRRSRIPDGRNAQALRKRFPRDIPTGPEALAWSLVTGLARLLGGAARLPGCPSHVAEPQETVFCVYGHEALPWQVLRSILGLAIPDLGRNGVLAANNYCLDRPGALEIRVQPFGAEEFLPYALRSRADEGWPLTVYRFSCVKQATLSETVATLGRVREAAALLSEVIGGVLLDADGFPVSA</sequence>
<evidence type="ECO:0000313" key="1">
    <source>
        <dbReference type="EMBL" id="MBS2965113.1"/>
    </source>
</evidence>
<name>A0A8J7WMH8_9ACTN</name>
<evidence type="ECO:0000313" key="2">
    <source>
        <dbReference type="Proteomes" id="UP000677913"/>
    </source>
</evidence>
<dbReference type="EMBL" id="JAGSXH010000071">
    <property type="protein sequence ID" value="MBS2965113.1"/>
    <property type="molecule type" value="Genomic_DNA"/>
</dbReference>
<gene>
    <name evidence="1" type="ORF">KGA66_18795</name>
</gene>
<comment type="caution">
    <text evidence="1">The sequence shown here is derived from an EMBL/GenBank/DDBJ whole genome shotgun (WGS) entry which is preliminary data.</text>
</comment>
<dbReference type="Proteomes" id="UP000677913">
    <property type="component" value="Unassembled WGS sequence"/>
</dbReference>
<proteinExistence type="predicted"/>